<dbReference type="NCBIfam" id="TIGR01762">
    <property type="entry name" value="chlorin-enz"/>
    <property type="match status" value="1"/>
</dbReference>
<protein>
    <recommendedName>
        <fullName evidence="3">Chlorinating enzyme</fullName>
    </recommendedName>
</protein>
<dbReference type="InterPro" id="IPR008775">
    <property type="entry name" value="Phytyl_CoA_dOase-like"/>
</dbReference>
<name>A0A387H5P9_9ACTN</name>
<evidence type="ECO:0000313" key="2">
    <source>
        <dbReference type="Proteomes" id="UP000271554"/>
    </source>
</evidence>
<accession>A0A387H5P9</accession>
<dbReference type="PANTHER" id="PTHR20883">
    <property type="entry name" value="PHYTANOYL-COA DIOXYGENASE DOMAIN CONTAINING 1"/>
    <property type="match status" value="1"/>
</dbReference>
<keyword evidence="2" id="KW-1185">Reference proteome</keyword>
<dbReference type="RefSeq" id="WP_120720242.1">
    <property type="nucleotide sequence ID" value="NZ_CP032698.1"/>
</dbReference>
<dbReference type="KEGG" id="shun:DWB77_01196"/>
<dbReference type="PANTHER" id="PTHR20883:SF48">
    <property type="entry name" value="ECTOINE DIOXYGENASE"/>
    <property type="match status" value="1"/>
</dbReference>
<dbReference type="InterPro" id="IPR010092">
    <property type="entry name" value="Chlorin_enz"/>
</dbReference>
<dbReference type="EMBL" id="CP032698">
    <property type="protein sequence ID" value="AYG79086.1"/>
    <property type="molecule type" value="Genomic_DNA"/>
</dbReference>
<sequence>MTETHIGPSGSDIAIADNAIVPEDIKGEIDQFMQDGFIGPIKLYEPDEAAEILREVRVKNQDTTHSVFHNSMNYDRHLDIPELSRHVTHPTILKYLNAILGPDVLSWRTEFFAKFPGSRGTEWHQVRDYSYATGKPQLLPTKSDWNAYIDITVWTTFTPATKKTGCMRFVRGSHRDRIFDESKSPARGRESRYENDHETTFTKDTGFYGYDFSDFAVDPNWEPRPEDVVDVEMQPGEALIFTASCVHGALPNITERDTRFAITSRYVPTHVRVYPDQDAYTAHGQDFDLKDYGTVVVSGRDTFGHNRIRTTNAHGEPFAVKNTH</sequence>
<dbReference type="AlphaFoldDB" id="A0A387H5P9"/>
<dbReference type="Proteomes" id="UP000271554">
    <property type="component" value="Chromosome"/>
</dbReference>
<dbReference type="GO" id="GO:0016706">
    <property type="term" value="F:2-oxoglutarate-dependent dioxygenase activity"/>
    <property type="evidence" value="ECO:0007669"/>
    <property type="project" value="UniProtKB-ARBA"/>
</dbReference>
<organism evidence="1 2">
    <name type="scientific">Streptomyces hundungensis</name>
    <dbReference type="NCBI Taxonomy" id="1077946"/>
    <lineage>
        <taxon>Bacteria</taxon>
        <taxon>Bacillati</taxon>
        <taxon>Actinomycetota</taxon>
        <taxon>Actinomycetes</taxon>
        <taxon>Kitasatosporales</taxon>
        <taxon>Streptomycetaceae</taxon>
        <taxon>Streptomyces</taxon>
    </lineage>
</organism>
<reference evidence="1 2" key="1">
    <citation type="submission" date="2018-10" db="EMBL/GenBank/DDBJ databases">
        <title>Relationship between Morphology and Antimicrobial Activity in Streptomyces.</title>
        <authorList>
            <person name="Kang H.J."/>
            <person name="Kim S.B."/>
        </authorList>
    </citation>
    <scope>NUCLEOTIDE SEQUENCE [LARGE SCALE GENOMIC DNA]</scope>
    <source>
        <strain evidence="1 2">BH38</strain>
    </source>
</reference>
<evidence type="ECO:0008006" key="3">
    <source>
        <dbReference type="Google" id="ProtNLM"/>
    </source>
</evidence>
<dbReference type="Pfam" id="PF05721">
    <property type="entry name" value="PhyH"/>
    <property type="match status" value="1"/>
</dbReference>
<dbReference type="Gene3D" id="2.60.120.620">
    <property type="entry name" value="q2cbj1_9rhob like domain"/>
    <property type="match status" value="1"/>
</dbReference>
<dbReference type="SUPFAM" id="SSF51197">
    <property type="entry name" value="Clavaminate synthase-like"/>
    <property type="match status" value="1"/>
</dbReference>
<evidence type="ECO:0000313" key="1">
    <source>
        <dbReference type="EMBL" id="AYG79086.1"/>
    </source>
</evidence>
<dbReference type="OrthoDB" id="9796766at2"/>
<proteinExistence type="predicted"/>
<gene>
    <name evidence="1" type="ORF">DWB77_01196</name>
</gene>
<dbReference type="GO" id="GO:0005506">
    <property type="term" value="F:iron ion binding"/>
    <property type="evidence" value="ECO:0007669"/>
    <property type="project" value="UniProtKB-ARBA"/>
</dbReference>